<accession>A0A1Y6CWA4</accession>
<dbReference type="Proteomes" id="UP000192923">
    <property type="component" value="Unassembled WGS sequence"/>
</dbReference>
<organism evidence="3 4">
    <name type="scientific">Methylomagnum ishizawai</name>
    <dbReference type="NCBI Taxonomy" id="1760988"/>
    <lineage>
        <taxon>Bacteria</taxon>
        <taxon>Pseudomonadati</taxon>
        <taxon>Pseudomonadota</taxon>
        <taxon>Gammaproteobacteria</taxon>
        <taxon>Methylococcales</taxon>
        <taxon>Methylococcaceae</taxon>
        <taxon>Methylomagnum</taxon>
    </lineage>
</organism>
<keyword evidence="2" id="KW-0732">Signal</keyword>
<gene>
    <name evidence="3" type="ORF">SAMN02949497_1848</name>
</gene>
<dbReference type="STRING" id="1760988.SAMN02949497_1848"/>
<dbReference type="AlphaFoldDB" id="A0A1Y6CWA4"/>
<evidence type="ECO:0000256" key="2">
    <source>
        <dbReference type="SAM" id="SignalP"/>
    </source>
</evidence>
<feature type="compositionally biased region" description="Basic and acidic residues" evidence="1">
    <location>
        <begin position="28"/>
        <end position="47"/>
    </location>
</feature>
<feature type="region of interest" description="Disordered" evidence="1">
    <location>
        <begin position="27"/>
        <end position="62"/>
    </location>
</feature>
<keyword evidence="4" id="KW-1185">Reference proteome</keyword>
<dbReference type="EMBL" id="FXAM01000001">
    <property type="protein sequence ID" value="SMF94530.1"/>
    <property type="molecule type" value="Genomic_DNA"/>
</dbReference>
<name>A0A1Y6CWA4_9GAMM</name>
<dbReference type="RefSeq" id="WP_085211996.1">
    <property type="nucleotide sequence ID" value="NZ_FXAM01000001.1"/>
</dbReference>
<evidence type="ECO:0000256" key="1">
    <source>
        <dbReference type="SAM" id="MobiDB-lite"/>
    </source>
</evidence>
<evidence type="ECO:0000313" key="3">
    <source>
        <dbReference type="EMBL" id="SMF94530.1"/>
    </source>
</evidence>
<dbReference type="OrthoDB" id="5567443at2"/>
<protein>
    <submittedName>
        <fullName evidence="3">Uncharacterized protein</fullName>
    </submittedName>
</protein>
<feature type="signal peptide" evidence="2">
    <location>
        <begin position="1"/>
        <end position="26"/>
    </location>
</feature>
<sequence length="208" mass="21599">MNKCFKTLSGPVAILLATLCATPGLASQDERGGAENESHASGSDHHSGNPSDDSQGHSDGKTALAATLGGTVQAGASGRVKLRQQTRATRFEAELRIPLPADALAIPDRAAAETATLSLTLSHADGTAYAECDFDLTKTKRNKRSGLVKAEYKIQISLRRGVLQERFGLCDTDLSTEGAQQGVPAVQAGDSATVTTDTNGAAFLQGAF</sequence>
<feature type="chain" id="PRO_5010994488" evidence="2">
    <location>
        <begin position="27"/>
        <end position="208"/>
    </location>
</feature>
<reference evidence="3 4" key="1">
    <citation type="submission" date="2016-12" db="EMBL/GenBank/DDBJ databases">
        <authorList>
            <person name="Song W.-J."/>
            <person name="Kurnit D.M."/>
        </authorList>
    </citation>
    <scope>NUCLEOTIDE SEQUENCE [LARGE SCALE GENOMIC DNA]</scope>
    <source>
        <strain evidence="3 4">175</strain>
    </source>
</reference>
<evidence type="ECO:0000313" key="4">
    <source>
        <dbReference type="Proteomes" id="UP000192923"/>
    </source>
</evidence>
<proteinExistence type="predicted"/>